<organism evidence="2 3">
    <name type="scientific">Devosia oryziradicis</name>
    <dbReference type="NCBI Taxonomy" id="2801335"/>
    <lineage>
        <taxon>Bacteria</taxon>
        <taxon>Pseudomonadati</taxon>
        <taxon>Pseudomonadota</taxon>
        <taxon>Alphaproteobacteria</taxon>
        <taxon>Hyphomicrobiales</taxon>
        <taxon>Devosiaceae</taxon>
        <taxon>Devosia</taxon>
    </lineage>
</organism>
<accession>A0ABX7C2P7</accession>
<sequence length="145" mass="15881">MRRLAGVAVLLAATVLPASAGVVEGMFEIEGGCFVRKYDPAHLRAHPDQVVTQISLETSRTQLDREHVILDLEFTTRQGTHYSALASCTRDDRCGIEGDGGSFTLRRTGPQIRMSVGDFLAVEGDRDFSPNLAESDDRVFLLNPC</sequence>
<protein>
    <recommendedName>
        <fullName evidence="4">Lipoprotein</fullName>
    </recommendedName>
</protein>
<reference evidence="2 3" key="1">
    <citation type="submission" date="2021-01" db="EMBL/GenBank/DDBJ databases">
        <title>Genome seq and assembly of Devosia sp. G19.</title>
        <authorList>
            <person name="Chhetri G."/>
        </authorList>
    </citation>
    <scope>NUCLEOTIDE SEQUENCE [LARGE SCALE GENOMIC DNA]</scope>
    <source>
        <strain evidence="2 3">G19</strain>
    </source>
</reference>
<evidence type="ECO:0008006" key="4">
    <source>
        <dbReference type="Google" id="ProtNLM"/>
    </source>
</evidence>
<gene>
    <name evidence="2" type="ORF">JI749_04750</name>
</gene>
<dbReference type="EMBL" id="CP068047">
    <property type="protein sequence ID" value="QQR36940.1"/>
    <property type="molecule type" value="Genomic_DNA"/>
</dbReference>
<feature type="signal peptide" evidence="1">
    <location>
        <begin position="1"/>
        <end position="20"/>
    </location>
</feature>
<evidence type="ECO:0000313" key="3">
    <source>
        <dbReference type="Proteomes" id="UP000595460"/>
    </source>
</evidence>
<name>A0ABX7C2P7_9HYPH</name>
<evidence type="ECO:0000256" key="1">
    <source>
        <dbReference type="SAM" id="SignalP"/>
    </source>
</evidence>
<feature type="chain" id="PRO_5046837728" description="Lipoprotein" evidence="1">
    <location>
        <begin position="21"/>
        <end position="145"/>
    </location>
</feature>
<dbReference type="Proteomes" id="UP000595460">
    <property type="component" value="Chromosome"/>
</dbReference>
<keyword evidence="1" id="KW-0732">Signal</keyword>
<proteinExistence type="predicted"/>
<keyword evidence="3" id="KW-1185">Reference proteome</keyword>
<dbReference type="RefSeq" id="WP_201659946.1">
    <property type="nucleotide sequence ID" value="NZ_CP068047.1"/>
</dbReference>
<evidence type="ECO:0000313" key="2">
    <source>
        <dbReference type="EMBL" id="QQR36940.1"/>
    </source>
</evidence>